<dbReference type="RefSeq" id="WP_046277441.1">
    <property type="nucleotide sequence ID" value="NZ_LATL02000301.1"/>
</dbReference>
<gene>
    <name evidence="2" type="ORF">WN50_05170</name>
</gene>
<protein>
    <submittedName>
        <fullName evidence="2">Uncharacterized protein</fullName>
    </submittedName>
</protein>
<accession>A0A0F5YJN1</accession>
<keyword evidence="1" id="KW-1133">Transmembrane helix</keyword>
<proteinExistence type="predicted"/>
<dbReference type="AlphaFoldDB" id="A0A0F5YJN1"/>
<sequence length="167" mass="19099">MKIIEQTSTHLILKDSVTSAWGIRLVSTPFLILGCLGLFLVISEQTFPSFFIVFCLLFGIFGVFFTAVTTVILDKNKNKLSIKVQRLFRTKKDEYSLNEVSLRVHKTPWKVKDYSSFLIVKKESIYVIILEIASSSKKIKLSGNYSFTQNEAVKTANMIRTFLNQSR</sequence>
<dbReference type="PROSITE" id="PS51257">
    <property type="entry name" value="PROKAR_LIPOPROTEIN"/>
    <property type="match status" value="1"/>
</dbReference>
<keyword evidence="1" id="KW-0472">Membrane</keyword>
<evidence type="ECO:0000313" key="2">
    <source>
        <dbReference type="EMBL" id="KKD39114.1"/>
    </source>
</evidence>
<dbReference type="OrthoDB" id="458644at2"/>
<organism evidence="2 3">
    <name type="scientific">Limnoraphis robusta CS-951</name>
    <dbReference type="NCBI Taxonomy" id="1637645"/>
    <lineage>
        <taxon>Bacteria</taxon>
        <taxon>Bacillati</taxon>
        <taxon>Cyanobacteriota</taxon>
        <taxon>Cyanophyceae</taxon>
        <taxon>Oscillatoriophycideae</taxon>
        <taxon>Oscillatoriales</taxon>
        <taxon>Sirenicapillariaceae</taxon>
        <taxon>Limnoraphis</taxon>
    </lineage>
</organism>
<comment type="caution">
    <text evidence="2">The sequence shown here is derived from an EMBL/GenBank/DDBJ whole genome shotgun (WGS) entry which is preliminary data.</text>
</comment>
<reference evidence="2 3" key="1">
    <citation type="submission" date="2015-06" db="EMBL/GenBank/DDBJ databases">
        <title>Draft genome assembly of filamentous brackish cyanobacterium Limnoraphis robusta strain CS-951.</title>
        <authorList>
            <person name="Willis A."/>
            <person name="Parks M."/>
            <person name="Burford M.A."/>
        </authorList>
    </citation>
    <scope>NUCLEOTIDE SEQUENCE [LARGE SCALE GENOMIC DNA]</scope>
    <source>
        <strain evidence="2 3">CS-951</strain>
    </source>
</reference>
<feature type="transmembrane region" description="Helical" evidence="1">
    <location>
        <begin position="21"/>
        <end position="43"/>
    </location>
</feature>
<evidence type="ECO:0000256" key="1">
    <source>
        <dbReference type="SAM" id="Phobius"/>
    </source>
</evidence>
<evidence type="ECO:0000313" key="3">
    <source>
        <dbReference type="Proteomes" id="UP000033607"/>
    </source>
</evidence>
<name>A0A0F5YJN1_9CYAN</name>
<keyword evidence="1" id="KW-0812">Transmembrane</keyword>
<dbReference type="Proteomes" id="UP000033607">
    <property type="component" value="Unassembled WGS sequence"/>
</dbReference>
<feature type="transmembrane region" description="Helical" evidence="1">
    <location>
        <begin position="49"/>
        <end position="73"/>
    </location>
</feature>
<dbReference type="EMBL" id="LATL02000301">
    <property type="protein sequence ID" value="KKD39114.1"/>
    <property type="molecule type" value="Genomic_DNA"/>
</dbReference>